<accession>A0AAI8YLI8</accession>
<dbReference type="EMBL" id="CAUWAG010000012">
    <property type="protein sequence ID" value="CAJ2509139.1"/>
    <property type="molecule type" value="Genomic_DNA"/>
</dbReference>
<organism evidence="1 2">
    <name type="scientific">Anthostomella pinea</name>
    <dbReference type="NCBI Taxonomy" id="933095"/>
    <lineage>
        <taxon>Eukaryota</taxon>
        <taxon>Fungi</taxon>
        <taxon>Dikarya</taxon>
        <taxon>Ascomycota</taxon>
        <taxon>Pezizomycotina</taxon>
        <taxon>Sordariomycetes</taxon>
        <taxon>Xylariomycetidae</taxon>
        <taxon>Xylariales</taxon>
        <taxon>Xylariaceae</taxon>
        <taxon>Anthostomella</taxon>
    </lineage>
</organism>
<dbReference type="AlphaFoldDB" id="A0AAI8YLI8"/>
<dbReference type="GO" id="GO:0008237">
    <property type="term" value="F:metallopeptidase activity"/>
    <property type="evidence" value="ECO:0007669"/>
    <property type="project" value="InterPro"/>
</dbReference>
<proteinExistence type="predicted"/>
<protein>
    <submittedName>
        <fullName evidence="1">Uu.00g141650.m01.CDS01</fullName>
    </submittedName>
</protein>
<evidence type="ECO:0000313" key="1">
    <source>
        <dbReference type="EMBL" id="CAJ2509139.1"/>
    </source>
</evidence>
<dbReference type="Proteomes" id="UP001295740">
    <property type="component" value="Unassembled WGS sequence"/>
</dbReference>
<evidence type="ECO:0000313" key="2">
    <source>
        <dbReference type="Proteomes" id="UP001295740"/>
    </source>
</evidence>
<dbReference type="Gene3D" id="3.40.390.10">
    <property type="entry name" value="Collagenase (Catalytic Domain)"/>
    <property type="match status" value="1"/>
</dbReference>
<comment type="caution">
    <text evidence="1">The sequence shown here is derived from an EMBL/GenBank/DDBJ whole genome shotgun (WGS) entry which is preliminary data.</text>
</comment>
<keyword evidence="2" id="KW-1185">Reference proteome</keyword>
<gene>
    <name evidence="1" type="ORF">KHLLAP_LOCUS9607</name>
</gene>
<reference evidence="1" key="1">
    <citation type="submission" date="2023-10" db="EMBL/GenBank/DDBJ databases">
        <authorList>
            <person name="Hackl T."/>
        </authorList>
    </citation>
    <scope>NUCLEOTIDE SEQUENCE</scope>
</reference>
<dbReference type="InterPro" id="IPR024079">
    <property type="entry name" value="MetalloPept_cat_dom_sf"/>
</dbReference>
<sequence length="254" mass="28488">MGETLHARIHLNDIAEYAKGPYEFVNDDEQFDANANAYNHYFTEDDRGTVSKAFEVFQAAIGDDAINRPSFKIRCALPPYAECTGDPKDPDDPTDVFALADPTPEDLNVPGRVQPGPRHMVICPGLWEQPRLPSTDEEVEEYCQGGQYYTEWETGVHTLMHELSHLDSFGLIMEWGTMHEPASEHLPEFDFHGTTDWQGSSSVSARRLRTADPIDPENDWIPLYRNAENHAGLALEYSVKAKCGVDDVPTLPPP</sequence>
<name>A0AAI8YLI8_9PEZI</name>